<evidence type="ECO:0000313" key="2">
    <source>
        <dbReference type="Proteomes" id="UP000233556"/>
    </source>
</evidence>
<protein>
    <recommendedName>
        <fullName evidence="3">Rna-directed dna polymerase from mobile element jockey-like</fullName>
    </recommendedName>
</protein>
<name>A0A2I0TN47_LIMLA</name>
<dbReference type="EMBL" id="KZ508425">
    <property type="protein sequence ID" value="PKU35226.1"/>
    <property type="molecule type" value="Genomic_DNA"/>
</dbReference>
<accession>A0A2I0TN47</accession>
<dbReference type="Proteomes" id="UP000233556">
    <property type="component" value="Unassembled WGS sequence"/>
</dbReference>
<reference evidence="2" key="2">
    <citation type="submission" date="2017-12" db="EMBL/GenBank/DDBJ databases">
        <title>Genome sequence of the Bar-tailed Godwit (Limosa lapponica baueri).</title>
        <authorList>
            <person name="Lima N.C.B."/>
            <person name="Parody-Merino A.M."/>
            <person name="Battley P.F."/>
            <person name="Fidler A.E."/>
            <person name="Prosdocimi F."/>
        </authorList>
    </citation>
    <scope>NUCLEOTIDE SEQUENCE [LARGE SCALE GENOMIC DNA]</scope>
</reference>
<evidence type="ECO:0000313" key="1">
    <source>
        <dbReference type="EMBL" id="PKU35226.1"/>
    </source>
</evidence>
<dbReference type="AlphaFoldDB" id="A0A2I0TN47"/>
<sequence length="117" mass="13891">MYTLIEIGVNEHKFNKGNFDKTLGKQSTVRLGKLWNKLPRDIVASLSLEKFRTWLDKTLTRLIYLKVEATFEGKKMMSPLQHHVRFLSKSFFNTPIHYQYLDKDIEWFRELNAVAQV</sequence>
<keyword evidence="2" id="KW-1185">Reference proteome</keyword>
<gene>
    <name evidence="1" type="ORF">llap_14469</name>
</gene>
<proteinExistence type="predicted"/>
<reference evidence="2" key="1">
    <citation type="submission" date="2017-11" db="EMBL/GenBank/DDBJ databases">
        <authorList>
            <person name="Lima N.C."/>
            <person name="Parody-Merino A.M."/>
            <person name="Battley P.F."/>
            <person name="Fidler A.E."/>
            <person name="Prosdocimi F."/>
        </authorList>
    </citation>
    <scope>NUCLEOTIDE SEQUENCE [LARGE SCALE GENOMIC DNA]</scope>
</reference>
<organism evidence="1 2">
    <name type="scientific">Limosa lapponica baueri</name>
    <dbReference type="NCBI Taxonomy" id="1758121"/>
    <lineage>
        <taxon>Eukaryota</taxon>
        <taxon>Metazoa</taxon>
        <taxon>Chordata</taxon>
        <taxon>Craniata</taxon>
        <taxon>Vertebrata</taxon>
        <taxon>Euteleostomi</taxon>
        <taxon>Archelosauria</taxon>
        <taxon>Archosauria</taxon>
        <taxon>Dinosauria</taxon>
        <taxon>Saurischia</taxon>
        <taxon>Theropoda</taxon>
        <taxon>Coelurosauria</taxon>
        <taxon>Aves</taxon>
        <taxon>Neognathae</taxon>
        <taxon>Neoaves</taxon>
        <taxon>Charadriiformes</taxon>
        <taxon>Scolopacidae</taxon>
        <taxon>Limosa</taxon>
    </lineage>
</organism>
<evidence type="ECO:0008006" key="3">
    <source>
        <dbReference type="Google" id="ProtNLM"/>
    </source>
</evidence>